<sequence>MRLTPIYYYSSSSGLVRTFAERLARPAFNLAEREHRLSEVDGPWVLLTPSYKTGNDSNDTIPEGVRRFLASENNRRRMVGVMGSGNRNFGRHYQMACRTIAQRSGRPVLFEFELSGTPWDVADCQQILHDLDVALDAVATAS</sequence>
<evidence type="ECO:0000313" key="1">
    <source>
        <dbReference type="EMBL" id="OIQ76366.1"/>
    </source>
</evidence>
<name>A0A1J5PY04_9ZZZZ</name>
<dbReference type="NCBIfam" id="TIGR00333">
    <property type="entry name" value="nrdI"/>
    <property type="match status" value="1"/>
</dbReference>
<dbReference type="Pfam" id="PF07972">
    <property type="entry name" value="Flavodoxin_NdrI"/>
    <property type="match status" value="1"/>
</dbReference>
<dbReference type="PANTHER" id="PTHR37297">
    <property type="entry name" value="PROTEIN NRDI"/>
    <property type="match status" value="1"/>
</dbReference>
<dbReference type="InterPro" id="IPR004465">
    <property type="entry name" value="RNR_NrdI"/>
</dbReference>
<organism evidence="1">
    <name type="scientific">mine drainage metagenome</name>
    <dbReference type="NCBI Taxonomy" id="410659"/>
    <lineage>
        <taxon>unclassified sequences</taxon>
        <taxon>metagenomes</taxon>
        <taxon>ecological metagenomes</taxon>
    </lineage>
</organism>
<gene>
    <name evidence="1" type="ORF">GALL_419580</name>
</gene>
<dbReference type="InterPro" id="IPR029039">
    <property type="entry name" value="Flavoprotein-like_sf"/>
</dbReference>
<protein>
    <submittedName>
        <fullName evidence="1">Putative NrdI-like protein</fullName>
    </submittedName>
</protein>
<accession>A0A1J5PY04</accession>
<proteinExistence type="predicted"/>
<dbReference type="PANTHER" id="PTHR37297:SF1">
    <property type="entry name" value="PROTEIN NRDI"/>
    <property type="match status" value="1"/>
</dbReference>
<dbReference type="GO" id="GO:0010181">
    <property type="term" value="F:FMN binding"/>
    <property type="evidence" value="ECO:0007669"/>
    <property type="project" value="InterPro"/>
</dbReference>
<reference evidence="1" key="1">
    <citation type="submission" date="2016-10" db="EMBL/GenBank/DDBJ databases">
        <title>Sequence of Gallionella enrichment culture.</title>
        <authorList>
            <person name="Poehlein A."/>
            <person name="Muehling M."/>
            <person name="Daniel R."/>
        </authorList>
    </citation>
    <scope>NUCLEOTIDE SEQUENCE</scope>
</reference>
<dbReference type="EMBL" id="MLJW01001889">
    <property type="protein sequence ID" value="OIQ76366.1"/>
    <property type="molecule type" value="Genomic_DNA"/>
</dbReference>
<dbReference type="Gene3D" id="3.40.50.360">
    <property type="match status" value="1"/>
</dbReference>
<dbReference type="SUPFAM" id="SSF52218">
    <property type="entry name" value="Flavoproteins"/>
    <property type="match status" value="1"/>
</dbReference>
<dbReference type="AlphaFoldDB" id="A0A1J5PY04"/>
<comment type="caution">
    <text evidence="1">The sequence shown here is derived from an EMBL/GenBank/DDBJ whole genome shotgun (WGS) entry which is preliminary data.</text>
</comment>
<dbReference type="PIRSF" id="PIRSF005087">
    <property type="entry name" value="NrdI"/>
    <property type="match status" value="1"/>
</dbReference>